<name>A0ABU8HJT1_9BACI</name>
<dbReference type="SUPFAM" id="SSF54534">
    <property type="entry name" value="FKBP-like"/>
    <property type="match status" value="1"/>
</dbReference>
<dbReference type="PANTHER" id="PTHR47245">
    <property type="entry name" value="PEPTIDYLPROLYL ISOMERASE"/>
    <property type="match status" value="1"/>
</dbReference>
<keyword evidence="5 6" id="KW-0413">Isomerase</keyword>
<comment type="caution">
    <text evidence="9">The sequence shown here is derived from an EMBL/GenBank/DDBJ whole genome shotgun (WGS) entry which is preliminary data.</text>
</comment>
<dbReference type="PROSITE" id="PS01096">
    <property type="entry name" value="PPIC_PPIASE_1"/>
    <property type="match status" value="1"/>
</dbReference>
<evidence type="ECO:0000313" key="9">
    <source>
        <dbReference type="EMBL" id="MEI5909515.1"/>
    </source>
</evidence>
<dbReference type="SUPFAM" id="SSF109998">
    <property type="entry name" value="Triger factor/SurA peptide-binding domain-like"/>
    <property type="match status" value="1"/>
</dbReference>
<evidence type="ECO:0000256" key="2">
    <source>
        <dbReference type="ARBA" id="ARBA00013194"/>
    </source>
</evidence>
<dbReference type="Gene3D" id="1.10.4030.10">
    <property type="entry name" value="Porin chaperone SurA, peptide-binding domain"/>
    <property type="match status" value="1"/>
</dbReference>
<keyword evidence="7" id="KW-0472">Membrane</keyword>
<gene>
    <name evidence="9" type="ORF">WAK64_21035</name>
</gene>
<dbReference type="RefSeq" id="WP_336588957.1">
    <property type="nucleotide sequence ID" value="NZ_JBBAXC010000028.1"/>
</dbReference>
<evidence type="ECO:0000256" key="4">
    <source>
        <dbReference type="ARBA" id="ARBA00023110"/>
    </source>
</evidence>
<dbReference type="Gene3D" id="3.10.50.40">
    <property type="match status" value="1"/>
</dbReference>
<protein>
    <recommendedName>
        <fullName evidence="2">peptidylprolyl isomerase</fullName>
        <ecNumber evidence="2">5.2.1.8</ecNumber>
    </recommendedName>
</protein>
<dbReference type="GO" id="GO:0016853">
    <property type="term" value="F:isomerase activity"/>
    <property type="evidence" value="ECO:0007669"/>
    <property type="project" value="UniProtKB-KW"/>
</dbReference>
<sequence>MNRGIEVFVACLLVTNMITLFFLLKTTDELASSEDEGVLASTEVVARIGDQTISREEWLVALENRYGQEVLEVLVDQKVMKEAGEKFNLSVSETEIEQELTFIQSIYNAYDKEWDDQVDLLREQIRSDLLLQKLLTKDVQIPEEELKRYYDENVHFYSIPDSFLLSIIVVEKIEEGNQVVKELREGSSFEALAMEQSIDPYSASQGGSLGYISKDSTMYSESFWDVVGKLKVGEWSESFPLNDGFAVIWVQEKREGKDYSFEEVKGKIHRQLALEQQESLFSPKTLYEEFQVKSFYDKESN</sequence>
<keyword evidence="3" id="KW-0732">Signal</keyword>
<dbReference type="InterPro" id="IPR046357">
    <property type="entry name" value="PPIase_dom_sf"/>
</dbReference>
<dbReference type="PROSITE" id="PS50198">
    <property type="entry name" value="PPIC_PPIASE_2"/>
    <property type="match status" value="1"/>
</dbReference>
<dbReference type="Proteomes" id="UP001312865">
    <property type="component" value="Unassembled WGS sequence"/>
</dbReference>
<feature type="transmembrane region" description="Helical" evidence="7">
    <location>
        <begin position="7"/>
        <end position="24"/>
    </location>
</feature>
<keyword evidence="4 6" id="KW-0697">Rotamase</keyword>
<keyword evidence="10" id="KW-1185">Reference proteome</keyword>
<evidence type="ECO:0000256" key="1">
    <source>
        <dbReference type="ARBA" id="ARBA00000971"/>
    </source>
</evidence>
<comment type="catalytic activity">
    <reaction evidence="1">
        <text>[protein]-peptidylproline (omega=180) = [protein]-peptidylproline (omega=0)</text>
        <dbReference type="Rhea" id="RHEA:16237"/>
        <dbReference type="Rhea" id="RHEA-COMP:10747"/>
        <dbReference type="Rhea" id="RHEA-COMP:10748"/>
        <dbReference type="ChEBI" id="CHEBI:83833"/>
        <dbReference type="ChEBI" id="CHEBI:83834"/>
        <dbReference type="EC" id="5.2.1.8"/>
    </reaction>
</comment>
<dbReference type="InterPro" id="IPR050245">
    <property type="entry name" value="PrsA_foldase"/>
</dbReference>
<dbReference type="InterPro" id="IPR027304">
    <property type="entry name" value="Trigger_fact/SurA_dom_sf"/>
</dbReference>
<dbReference type="InterPro" id="IPR023058">
    <property type="entry name" value="PPIase_PpiC_CS"/>
</dbReference>
<keyword evidence="7" id="KW-1133">Transmembrane helix</keyword>
<evidence type="ECO:0000256" key="7">
    <source>
        <dbReference type="SAM" id="Phobius"/>
    </source>
</evidence>
<dbReference type="PANTHER" id="PTHR47245:SF1">
    <property type="entry name" value="FOLDASE PROTEIN PRSA"/>
    <property type="match status" value="1"/>
</dbReference>
<keyword evidence="7" id="KW-0812">Transmembrane</keyword>
<accession>A0ABU8HJT1</accession>
<evidence type="ECO:0000256" key="3">
    <source>
        <dbReference type="ARBA" id="ARBA00022729"/>
    </source>
</evidence>
<proteinExistence type="predicted"/>
<dbReference type="EMBL" id="JBBAXC010000028">
    <property type="protein sequence ID" value="MEI5909515.1"/>
    <property type="molecule type" value="Genomic_DNA"/>
</dbReference>
<dbReference type="EC" id="5.2.1.8" evidence="2"/>
<reference evidence="9 10" key="1">
    <citation type="journal article" date="2018" name="J. Microbiol.">
        <title>Bacillus spongiae sp. nov., isolated from sponge of Jeju Island.</title>
        <authorList>
            <person name="Lee G.E."/>
            <person name="Im W.T."/>
            <person name="Park J.S."/>
        </authorList>
    </citation>
    <scope>NUCLEOTIDE SEQUENCE [LARGE SCALE GENOMIC DNA]</scope>
    <source>
        <strain evidence="9 10">135PIL107-10</strain>
    </source>
</reference>
<organism evidence="9 10">
    <name type="scientific">Bacillus spongiae</name>
    <dbReference type="NCBI Taxonomy" id="2683610"/>
    <lineage>
        <taxon>Bacteria</taxon>
        <taxon>Bacillati</taxon>
        <taxon>Bacillota</taxon>
        <taxon>Bacilli</taxon>
        <taxon>Bacillales</taxon>
        <taxon>Bacillaceae</taxon>
        <taxon>Bacillus</taxon>
    </lineage>
</organism>
<dbReference type="Pfam" id="PF13145">
    <property type="entry name" value="Rotamase_2"/>
    <property type="match status" value="1"/>
</dbReference>
<feature type="domain" description="PpiC" evidence="8">
    <location>
        <begin position="160"/>
        <end position="252"/>
    </location>
</feature>
<evidence type="ECO:0000256" key="5">
    <source>
        <dbReference type="ARBA" id="ARBA00023235"/>
    </source>
</evidence>
<dbReference type="InterPro" id="IPR000297">
    <property type="entry name" value="PPIase_PpiC"/>
</dbReference>
<evidence type="ECO:0000256" key="6">
    <source>
        <dbReference type="PROSITE-ProRule" id="PRU00278"/>
    </source>
</evidence>
<evidence type="ECO:0000313" key="10">
    <source>
        <dbReference type="Proteomes" id="UP001312865"/>
    </source>
</evidence>
<evidence type="ECO:0000259" key="8">
    <source>
        <dbReference type="PROSITE" id="PS50198"/>
    </source>
</evidence>